<reference evidence="2 3" key="1">
    <citation type="submission" date="2016-01" db="EMBL/GenBank/DDBJ databases">
        <title>Investigation of taxonomic status of Bacillus aminovorans.</title>
        <authorList>
            <person name="Verma A."/>
            <person name="Pal Y."/>
            <person name="Krishnamurthi S."/>
        </authorList>
    </citation>
    <scope>NUCLEOTIDE SEQUENCE [LARGE SCALE GENOMIC DNA]</scope>
    <source>
        <strain evidence="2 3">DSM 4337</strain>
    </source>
</reference>
<dbReference type="EMBL" id="LQWZ01000036">
    <property type="protein sequence ID" value="OAH53094.1"/>
    <property type="molecule type" value="Genomic_DNA"/>
</dbReference>
<dbReference type="PANTHER" id="PTHR34504:SF2">
    <property type="entry name" value="UPF0150 PROTEIN SSL0259"/>
    <property type="match status" value="1"/>
</dbReference>
<dbReference type="Proteomes" id="UP000077271">
    <property type="component" value="Unassembled WGS sequence"/>
</dbReference>
<dbReference type="PANTHER" id="PTHR34504">
    <property type="entry name" value="ANTITOXIN HICB"/>
    <property type="match status" value="1"/>
</dbReference>
<dbReference type="Gene3D" id="3.30.160.250">
    <property type="match status" value="1"/>
</dbReference>
<evidence type="ECO:0000313" key="2">
    <source>
        <dbReference type="EMBL" id="OAH53094.1"/>
    </source>
</evidence>
<feature type="domain" description="HicB-like antitoxin of toxin-antitoxin system" evidence="1">
    <location>
        <begin position="15"/>
        <end position="130"/>
    </location>
</feature>
<dbReference type="RefSeq" id="WP_063975487.1">
    <property type="nucleotide sequence ID" value="NZ_LQWZ01000036.1"/>
</dbReference>
<dbReference type="Pfam" id="PF15919">
    <property type="entry name" value="HicB_lk_antitox"/>
    <property type="match status" value="1"/>
</dbReference>
<dbReference type="InterPro" id="IPR035069">
    <property type="entry name" value="TTHA1013/TTHA0281-like"/>
</dbReference>
<evidence type="ECO:0000313" key="3">
    <source>
        <dbReference type="Proteomes" id="UP000077271"/>
    </source>
</evidence>
<dbReference type="SUPFAM" id="SSF143100">
    <property type="entry name" value="TTHA1013/TTHA0281-like"/>
    <property type="match status" value="1"/>
</dbReference>
<sequence length="143" mass="16253">MNKNDTVHKDRYIYPAIFDYADDGISVSFPDLPGCFTCGDTDDEALAMAKEAMALHLYGMEEDKDDIPAPSSPRTIKQGDNQAIVLIEVWMPPFRHEMQNQAVKKTLTIPRWLDSVAKEHKVNYSHLLQEALKEHLGLQKDSH</sequence>
<protein>
    <submittedName>
        <fullName evidence="2">Pilus assembly protein HicB</fullName>
    </submittedName>
</protein>
<dbReference type="InterPro" id="IPR051404">
    <property type="entry name" value="TA_system_antitoxin"/>
</dbReference>
<organism evidence="2 3">
    <name type="scientific">Domibacillus aminovorans</name>
    <dbReference type="NCBI Taxonomy" id="29332"/>
    <lineage>
        <taxon>Bacteria</taxon>
        <taxon>Bacillati</taxon>
        <taxon>Bacillota</taxon>
        <taxon>Bacilli</taxon>
        <taxon>Bacillales</taxon>
        <taxon>Bacillaceae</taxon>
        <taxon>Domibacillus</taxon>
    </lineage>
</organism>
<evidence type="ECO:0000259" key="1">
    <source>
        <dbReference type="Pfam" id="PF15919"/>
    </source>
</evidence>
<accession>A0A177KIZ5</accession>
<proteinExistence type="predicted"/>
<gene>
    <name evidence="2" type="ORF">AWH48_12110</name>
</gene>
<dbReference type="InterPro" id="IPR031807">
    <property type="entry name" value="HicB-like"/>
</dbReference>
<dbReference type="OrthoDB" id="5419659at2"/>
<dbReference type="AlphaFoldDB" id="A0A177KIZ5"/>
<name>A0A177KIZ5_9BACI</name>
<comment type="caution">
    <text evidence="2">The sequence shown here is derived from an EMBL/GenBank/DDBJ whole genome shotgun (WGS) entry which is preliminary data.</text>
</comment>